<dbReference type="InterPro" id="IPR004089">
    <property type="entry name" value="MCPsignal_dom"/>
</dbReference>
<keyword evidence="2" id="KW-1003">Cell membrane</keyword>
<dbReference type="SMART" id="SM00304">
    <property type="entry name" value="HAMP"/>
    <property type="match status" value="4"/>
</dbReference>
<protein>
    <submittedName>
        <fullName evidence="13">Methyl-accepting chemotaxis protein IV</fullName>
    </submittedName>
</protein>
<dbReference type="Proteomes" id="UP000176244">
    <property type="component" value="Unassembled WGS sequence"/>
</dbReference>
<dbReference type="PANTHER" id="PTHR43531">
    <property type="entry name" value="PROTEIN ICFG"/>
    <property type="match status" value="1"/>
</dbReference>
<dbReference type="GO" id="GO:0005886">
    <property type="term" value="C:plasma membrane"/>
    <property type="evidence" value="ECO:0007669"/>
    <property type="project" value="UniProtKB-SubCell"/>
</dbReference>
<dbReference type="CDD" id="cd12912">
    <property type="entry name" value="PDC2_MCP_like"/>
    <property type="match status" value="1"/>
</dbReference>
<evidence type="ECO:0000256" key="4">
    <source>
        <dbReference type="ARBA" id="ARBA00022692"/>
    </source>
</evidence>
<evidence type="ECO:0000256" key="3">
    <source>
        <dbReference type="ARBA" id="ARBA00022500"/>
    </source>
</evidence>
<dbReference type="SMART" id="SM00283">
    <property type="entry name" value="MA"/>
    <property type="match status" value="1"/>
</dbReference>
<evidence type="ECO:0000259" key="11">
    <source>
        <dbReference type="PROSITE" id="PS50111"/>
    </source>
</evidence>
<dbReference type="OrthoDB" id="9765776at2"/>
<evidence type="ECO:0000256" key="5">
    <source>
        <dbReference type="ARBA" id="ARBA00022989"/>
    </source>
</evidence>
<keyword evidence="6 10" id="KW-0472">Membrane</keyword>
<keyword evidence="3" id="KW-0145">Chemotaxis</keyword>
<organism evidence="13 14">
    <name type="scientific">Acetobacterium wieringae</name>
    <dbReference type="NCBI Taxonomy" id="52694"/>
    <lineage>
        <taxon>Bacteria</taxon>
        <taxon>Bacillati</taxon>
        <taxon>Bacillota</taxon>
        <taxon>Clostridia</taxon>
        <taxon>Eubacteriales</taxon>
        <taxon>Eubacteriaceae</taxon>
        <taxon>Acetobacterium</taxon>
    </lineage>
</organism>
<dbReference type="SUPFAM" id="SSF158472">
    <property type="entry name" value="HAMP domain-like"/>
    <property type="match status" value="1"/>
</dbReference>
<evidence type="ECO:0000256" key="1">
    <source>
        <dbReference type="ARBA" id="ARBA00004651"/>
    </source>
</evidence>
<accession>A0A1F2PIC0</accession>
<dbReference type="EMBL" id="LKEU01000030">
    <property type="protein sequence ID" value="OFV70471.1"/>
    <property type="molecule type" value="Genomic_DNA"/>
</dbReference>
<dbReference type="Gene3D" id="1.10.8.500">
    <property type="entry name" value="HAMP domain in histidine kinase"/>
    <property type="match status" value="1"/>
</dbReference>
<feature type="domain" description="HAMP" evidence="12">
    <location>
        <begin position="444"/>
        <end position="496"/>
    </location>
</feature>
<dbReference type="CDD" id="cd12914">
    <property type="entry name" value="PDC1_DGC_like"/>
    <property type="match status" value="1"/>
</dbReference>
<dbReference type="Pfam" id="PF18947">
    <property type="entry name" value="HAMP_2"/>
    <property type="match status" value="3"/>
</dbReference>
<sequence>MKSIRLRLITLFTALILVVTGILGVIVVNQFTSVLEEDAHEQLQSTAEVQARYIEARINNQLNYMEGLAQNSLILDPAVSKEQRVAFFEGEAARVGYDAFVLADLSGNGVTQSAAGDAVNVADRSYFKGAAAGVPTVSDITISRVTGEPVLLFATPVYQNGAIAAVLYGRKEGKTLSNIVGEVTYGETGFGSLINNDGIAVGNADLELVKQQFNFAKADEENPDYAQLAELVRSKMTTREPGFGDYSLEGKDFLVGYAPVEGTPWVLSVAMDQIELDAQVAEVRNTIITVIVLAIIVAAFAVFLISGTISKPIVATTEELNRLAGFDFRYDEHSNAGKYINRQDEIGTMLKAVTTMQQNVQDNLIDKLEHIAQGNLDDEIIMVGDHDQVGPALQDTQEAIKTLITDTNMLVSAAVEGRLDERADETKYDGDYQKVIAGVNATLDAVVEPIKEASVVLEAMAQGNLDQDMQGNYRGEHAVIKISVNKTFESIKMLVSDTNYLVAAAVAGELDTRADTTKHRGEYARIISGVNATLDAMAEPIHEASVVLEAMAQGNLDQGMEGNYKGEYARIKESVNRTFESIKMLVGDTNRLVDSAVAGDLNARADTNKHSGEYARIVAGINATLEATVAPIQEANLVLEEVANGSLKLRMVGDYKGEHSAIKDSLNSTLDFLQGIVDEVSEILDQMANSNMAVSIIGDYKGDFEPIKTALNHIIEAFNGILKDMNEAADQVSAGASQVSDGSQMLAQGSTEQAAAIQQLSSSIDEIADKTKDNAKRASEANMLSTKAQEKAQKGNDSMRQLQASMDEINQASGNISKIIKVIDDIAFQTNILSLNAAVEAARAGQHGKGFAVVAEEVRSLAARSAEAAKETTVLIEGSVKKTEGGTAIADETAIALEEIVEEITKAAQLVQEIAEASNDQATNITQINLGVDQVSQVVQGNTATAEQSAAASEELSGQSQLLKEMISRFKLKR</sequence>
<dbReference type="PROSITE" id="PS50111">
    <property type="entry name" value="CHEMOTAXIS_TRANSDUC_2"/>
    <property type="match status" value="1"/>
</dbReference>
<dbReference type="GO" id="GO:0006935">
    <property type="term" value="P:chemotaxis"/>
    <property type="evidence" value="ECO:0007669"/>
    <property type="project" value="UniProtKB-KW"/>
</dbReference>
<keyword evidence="5 10" id="KW-1133">Transmembrane helix</keyword>
<dbReference type="STRING" id="52694.ACWI_19500"/>
<dbReference type="Pfam" id="PF00672">
    <property type="entry name" value="HAMP"/>
    <property type="match status" value="1"/>
</dbReference>
<feature type="domain" description="HAMP" evidence="12">
    <location>
        <begin position="535"/>
        <end position="587"/>
    </location>
</feature>
<dbReference type="Gene3D" id="1.20.120.1530">
    <property type="match status" value="3"/>
</dbReference>
<dbReference type="AlphaFoldDB" id="A0A1F2PIC0"/>
<name>A0A1F2PIC0_9FIRM</name>
<gene>
    <name evidence="13" type="primary">tap_11</name>
    <name evidence="13" type="ORF">ACWI_19500</name>
</gene>
<evidence type="ECO:0000256" key="7">
    <source>
        <dbReference type="ARBA" id="ARBA00029447"/>
    </source>
</evidence>
<dbReference type="Pfam" id="PF00015">
    <property type="entry name" value="MCPsignal"/>
    <property type="match status" value="1"/>
</dbReference>
<dbReference type="Gene3D" id="1.10.287.950">
    <property type="entry name" value="Methyl-accepting chemotaxis protein"/>
    <property type="match status" value="1"/>
</dbReference>
<comment type="subcellular location">
    <subcellularLocation>
        <location evidence="1">Cell membrane</location>
        <topology evidence="1">Multi-pass membrane protein</topology>
    </subcellularLocation>
</comment>
<dbReference type="InterPro" id="IPR003660">
    <property type="entry name" value="HAMP_dom"/>
</dbReference>
<dbReference type="RefSeq" id="WP_070371255.1">
    <property type="nucleotide sequence ID" value="NZ_LKEU01000030.1"/>
</dbReference>
<dbReference type="InterPro" id="IPR004090">
    <property type="entry name" value="Chemotax_Me-accpt_rcpt"/>
</dbReference>
<feature type="region of interest" description="Disordered" evidence="9">
    <location>
        <begin position="777"/>
        <end position="798"/>
    </location>
</feature>
<comment type="similarity">
    <text evidence="7">Belongs to the methyl-accepting chemotaxis (MCP) protein family.</text>
</comment>
<dbReference type="Pfam" id="PF02743">
    <property type="entry name" value="dCache_1"/>
    <property type="match status" value="1"/>
</dbReference>
<dbReference type="GO" id="GO:0004888">
    <property type="term" value="F:transmembrane signaling receptor activity"/>
    <property type="evidence" value="ECO:0007669"/>
    <property type="project" value="InterPro"/>
</dbReference>
<keyword evidence="4 10" id="KW-0812">Transmembrane</keyword>
<evidence type="ECO:0000256" key="10">
    <source>
        <dbReference type="SAM" id="Phobius"/>
    </source>
</evidence>
<evidence type="ECO:0000313" key="13">
    <source>
        <dbReference type="EMBL" id="OFV70471.1"/>
    </source>
</evidence>
<evidence type="ECO:0000313" key="14">
    <source>
        <dbReference type="Proteomes" id="UP000176244"/>
    </source>
</evidence>
<feature type="domain" description="HAMP" evidence="12">
    <location>
        <begin position="626"/>
        <end position="678"/>
    </location>
</feature>
<feature type="transmembrane region" description="Helical" evidence="10">
    <location>
        <begin position="286"/>
        <end position="305"/>
    </location>
</feature>
<dbReference type="GO" id="GO:0007165">
    <property type="term" value="P:signal transduction"/>
    <property type="evidence" value="ECO:0007669"/>
    <property type="project" value="UniProtKB-KW"/>
</dbReference>
<dbReference type="PROSITE" id="PS50885">
    <property type="entry name" value="HAMP"/>
    <property type="match status" value="3"/>
</dbReference>
<proteinExistence type="inferred from homology"/>
<evidence type="ECO:0000256" key="9">
    <source>
        <dbReference type="SAM" id="MobiDB-lite"/>
    </source>
</evidence>
<reference evidence="13 14" key="1">
    <citation type="submission" date="2015-09" db="EMBL/GenBank/DDBJ databases">
        <title>Genome sequence of Acetobacterium wieringae DSM 1911.</title>
        <authorList>
            <person name="Poehlein A."/>
            <person name="Bengelsdorf F.R."/>
            <person name="Schiel-Bengelsdorf B."/>
            <person name="Duerre P."/>
            <person name="Daniel R."/>
        </authorList>
    </citation>
    <scope>NUCLEOTIDE SEQUENCE [LARGE SCALE GENOMIC DNA]</scope>
    <source>
        <strain evidence="13 14">DSM 1911</strain>
    </source>
</reference>
<dbReference type="PANTHER" id="PTHR43531:SF11">
    <property type="entry name" value="METHYL-ACCEPTING CHEMOTAXIS PROTEIN 3"/>
    <property type="match status" value="1"/>
</dbReference>
<comment type="caution">
    <text evidence="13">The sequence shown here is derived from an EMBL/GenBank/DDBJ whole genome shotgun (WGS) entry which is preliminary data.</text>
</comment>
<dbReference type="CDD" id="cd11386">
    <property type="entry name" value="MCP_signal"/>
    <property type="match status" value="1"/>
</dbReference>
<evidence type="ECO:0000256" key="6">
    <source>
        <dbReference type="ARBA" id="ARBA00023136"/>
    </source>
</evidence>
<evidence type="ECO:0000256" key="2">
    <source>
        <dbReference type="ARBA" id="ARBA00022475"/>
    </source>
</evidence>
<dbReference type="InterPro" id="IPR033479">
    <property type="entry name" value="dCache_1"/>
</dbReference>
<dbReference type="SUPFAM" id="SSF58104">
    <property type="entry name" value="Methyl-accepting chemotaxis protein (MCP) signaling domain"/>
    <property type="match status" value="1"/>
</dbReference>
<evidence type="ECO:0000256" key="8">
    <source>
        <dbReference type="PROSITE-ProRule" id="PRU00284"/>
    </source>
</evidence>
<dbReference type="PRINTS" id="PR00260">
    <property type="entry name" value="CHEMTRNSDUCR"/>
</dbReference>
<evidence type="ECO:0000259" key="12">
    <source>
        <dbReference type="PROSITE" id="PS50885"/>
    </source>
</evidence>
<feature type="domain" description="Methyl-accepting transducer" evidence="11">
    <location>
        <begin position="728"/>
        <end position="957"/>
    </location>
</feature>
<keyword evidence="8" id="KW-0807">Transducer</keyword>
<dbReference type="Gene3D" id="3.30.450.20">
    <property type="entry name" value="PAS domain"/>
    <property type="match status" value="1"/>
</dbReference>
<dbReference type="InterPro" id="IPR051310">
    <property type="entry name" value="MCP_chemotaxis"/>
</dbReference>